<evidence type="ECO:0000256" key="1">
    <source>
        <dbReference type="SAM" id="MobiDB-lite"/>
    </source>
</evidence>
<feature type="region of interest" description="Disordered" evidence="1">
    <location>
        <begin position="83"/>
        <end position="105"/>
    </location>
</feature>
<comment type="caution">
    <text evidence="2">The sequence shown here is derived from an EMBL/GenBank/DDBJ whole genome shotgun (WGS) entry which is preliminary data.</text>
</comment>
<evidence type="ECO:0000313" key="3">
    <source>
        <dbReference type="Proteomes" id="UP000027456"/>
    </source>
</evidence>
<gene>
    <name evidence="2" type="ORF">V565_000010</name>
</gene>
<sequence length="105" mass="11443">MRRLEIPEPPNPLLGTAPFLAYHSRSQSNHPRPLQKNPFYSNPLAQAPNLSNTLGNLDEKGAARGLQDLAYGATGHLKASWLNSAGTRPVDRARGKREQKQSGAC</sequence>
<evidence type="ECO:0000313" key="2">
    <source>
        <dbReference type="EMBL" id="KEP55750.1"/>
    </source>
</evidence>
<accession>A0A074SDP3</accession>
<proteinExistence type="predicted"/>
<feature type="region of interest" description="Disordered" evidence="1">
    <location>
        <begin position="23"/>
        <end position="56"/>
    </location>
</feature>
<feature type="compositionally biased region" description="Polar residues" evidence="1">
    <location>
        <begin position="38"/>
        <end position="55"/>
    </location>
</feature>
<dbReference type="HOGENOM" id="CLU_2238135_0_0_1"/>
<reference evidence="2 3" key="1">
    <citation type="submission" date="2013-12" db="EMBL/GenBank/DDBJ databases">
        <authorList>
            <person name="Cubeta M."/>
            <person name="Pakala S."/>
            <person name="Fedorova N."/>
            <person name="Thomas E."/>
            <person name="Dean R."/>
            <person name="Jabaji S."/>
            <person name="Neate S."/>
            <person name="Toda T."/>
            <person name="Tavantzis S."/>
            <person name="Vilgalys R."/>
            <person name="Bharathan N."/>
            <person name="Pakala S."/>
            <person name="Losada L.S."/>
            <person name="Zafar N."/>
            <person name="Nierman W."/>
        </authorList>
    </citation>
    <scope>NUCLEOTIDE SEQUENCE [LARGE SCALE GENOMIC DNA]</scope>
    <source>
        <strain evidence="2 3">123E</strain>
    </source>
</reference>
<dbReference type="Proteomes" id="UP000027456">
    <property type="component" value="Unassembled WGS sequence"/>
</dbReference>
<dbReference type="EMBL" id="AZST01000001">
    <property type="protein sequence ID" value="KEP55750.1"/>
    <property type="molecule type" value="Genomic_DNA"/>
</dbReference>
<name>A0A074SDP3_9AGAM</name>
<dbReference type="AlphaFoldDB" id="A0A074SDP3"/>
<keyword evidence="3" id="KW-1185">Reference proteome</keyword>
<protein>
    <submittedName>
        <fullName evidence="2">Uncharacterized protein</fullName>
    </submittedName>
</protein>
<organism evidence="2 3">
    <name type="scientific">Rhizoctonia solani 123E</name>
    <dbReference type="NCBI Taxonomy" id="1423351"/>
    <lineage>
        <taxon>Eukaryota</taxon>
        <taxon>Fungi</taxon>
        <taxon>Dikarya</taxon>
        <taxon>Basidiomycota</taxon>
        <taxon>Agaricomycotina</taxon>
        <taxon>Agaricomycetes</taxon>
        <taxon>Cantharellales</taxon>
        <taxon>Ceratobasidiaceae</taxon>
        <taxon>Rhizoctonia</taxon>
    </lineage>
</organism>
<feature type="compositionally biased region" description="Basic and acidic residues" evidence="1">
    <location>
        <begin position="89"/>
        <end position="105"/>
    </location>
</feature>